<dbReference type="Gene3D" id="1.10.287.110">
    <property type="entry name" value="DnaJ domain"/>
    <property type="match status" value="1"/>
</dbReference>
<protein>
    <recommendedName>
        <fullName evidence="1">J domain-containing protein</fullName>
    </recommendedName>
</protein>
<feature type="domain" description="J" evidence="1">
    <location>
        <begin position="1"/>
        <end position="64"/>
    </location>
</feature>
<reference evidence="2" key="1">
    <citation type="submission" date="2019-08" db="EMBL/GenBank/DDBJ databases">
        <authorList>
            <person name="Kucharzyk K."/>
            <person name="Murdoch R.W."/>
            <person name="Higgins S."/>
            <person name="Loffler F."/>
        </authorList>
    </citation>
    <scope>NUCLEOTIDE SEQUENCE</scope>
</reference>
<dbReference type="EMBL" id="VSSQ01000927">
    <property type="protein sequence ID" value="MPM03141.1"/>
    <property type="molecule type" value="Genomic_DNA"/>
</dbReference>
<evidence type="ECO:0000259" key="1">
    <source>
        <dbReference type="PROSITE" id="PS50076"/>
    </source>
</evidence>
<dbReference type="InterPro" id="IPR036869">
    <property type="entry name" value="J_dom_sf"/>
</dbReference>
<dbReference type="InterPro" id="IPR001623">
    <property type="entry name" value="DnaJ_domain"/>
</dbReference>
<evidence type="ECO:0000313" key="2">
    <source>
        <dbReference type="EMBL" id="MPM03141.1"/>
    </source>
</evidence>
<gene>
    <name evidence="2" type="ORF">SDC9_49401</name>
</gene>
<dbReference type="SUPFAM" id="SSF46565">
    <property type="entry name" value="Chaperone J-domain"/>
    <property type="match status" value="1"/>
</dbReference>
<dbReference type="AlphaFoldDB" id="A0A644WI33"/>
<sequence>MTKFFINCKNLDELKKAYKAAAMKNHPDMGGDTATMQAVNAEYEARFEVLKRSQNTAAEEDETGKTQATTEAPEDFIDIINHLLHMDGLSVELCGRWLWIGGNTMKHKDELKACGCRWSSTKKLWSWHYAEDGARWHKSHYSMQKIRSKYGSECFTKNTDAATLTA</sequence>
<dbReference type="PROSITE" id="PS50076">
    <property type="entry name" value="DNAJ_2"/>
    <property type="match status" value="1"/>
</dbReference>
<organism evidence="2">
    <name type="scientific">bioreactor metagenome</name>
    <dbReference type="NCBI Taxonomy" id="1076179"/>
    <lineage>
        <taxon>unclassified sequences</taxon>
        <taxon>metagenomes</taxon>
        <taxon>ecological metagenomes</taxon>
    </lineage>
</organism>
<name>A0A644WI33_9ZZZZ</name>
<comment type="caution">
    <text evidence="2">The sequence shown here is derived from an EMBL/GenBank/DDBJ whole genome shotgun (WGS) entry which is preliminary data.</text>
</comment>
<accession>A0A644WI33</accession>
<proteinExistence type="predicted"/>